<protein>
    <recommendedName>
        <fullName evidence="1">UPF0597 protein ING2E5A_0466</fullName>
    </recommendedName>
</protein>
<evidence type="ECO:0000313" key="4">
    <source>
        <dbReference type="Proteomes" id="UP000178485"/>
    </source>
</evidence>
<name>A0A1G4G460_9BACT</name>
<organism evidence="3 4">
    <name type="scientific">Petrimonas mucosa</name>
    <dbReference type="NCBI Taxonomy" id="1642646"/>
    <lineage>
        <taxon>Bacteria</taxon>
        <taxon>Pseudomonadati</taxon>
        <taxon>Bacteroidota</taxon>
        <taxon>Bacteroidia</taxon>
        <taxon>Bacteroidales</taxon>
        <taxon>Dysgonomonadaceae</taxon>
        <taxon>Petrimonas</taxon>
    </lineage>
</organism>
<keyword evidence="4" id="KW-1185">Reference proteome</keyword>
<dbReference type="InterPro" id="IPR005130">
    <property type="entry name" value="Ser_deHydtase-like_asu"/>
</dbReference>
<dbReference type="HAMAP" id="MF_01845">
    <property type="entry name" value="UPF0597"/>
    <property type="match status" value="1"/>
</dbReference>
<dbReference type="GO" id="GO:0019450">
    <property type="term" value="P:L-cysteine catabolic process to pyruvate"/>
    <property type="evidence" value="ECO:0007669"/>
    <property type="project" value="TreeGrafter"/>
</dbReference>
<evidence type="ECO:0000259" key="2">
    <source>
        <dbReference type="Pfam" id="PF03313"/>
    </source>
</evidence>
<comment type="similarity">
    <text evidence="1">Belongs to the UPF0597 family.</text>
</comment>
<dbReference type="PIRSF" id="PIRSF006054">
    <property type="entry name" value="UCP006054"/>
    <property type="match status" value="1"/>
</dbReference>
<dbReference type="Pfam" id="PF03313">
    <property type="entry name" value="SDH_alpha"/>
    <property type="match status" value="1"/>
</dbReference>
<evidence type="ECO:0000313" key="3">
    <source>
        <dbReference type="EMBL" id="SCM55588.1"/>
    </source>
</evidence>
<sequence>MQQEIIPAIGCTEPVAVSLCVAKATQVLGVEPEQIGVILSPNVLKNAMGVGIPGTGMIGLPIAVALGALIGKPEYGLEVLRDLQPADVERARQYVQEQRIKIDVDTEIEEKLYIEVRCFSGNDSSIAVIRGSHTRFSYIGKNGEELLRNDTKGAEEKVEEVPLTFRKVYEFAADSPIDELEFILEAAKMNREASLQSQKQKYGHDVAKSLMGERGRAIFGENIHSRMISATAGACDARMDGALIPVMSNSGSGNQGVAATLPVLTYAEDVGSDRESLIRALILSNLTVIHIKQYLGRLSALCGCVVASAGSSCGITYLMGGNYDQITFAVKNMIANITGMICDGAKPSCALKIASGTSTAMLSALMAIENRVVTPHEGIVNEDVDKTIQNLAIIGRQGMAETDRIVLKVMTHKA</sequence>
<dbReference type="PANTHER" id="PTHR30501:SF2">
    <property type="entry name" value="UPF0597 PROTEIN YHAM"/>
    <property type="match status" value="1"/>
</dbReference>
<accession>A0A1G4G460</accession>
<evidence type="ECO:0000256" key="1">
    <source>
        <dbReference type="HAMAP-Rule" id="MF_01845"/>
    </source>
</evidence>
<dbReference type="PANTHER" id="PTHR30501">
    <property type="entry name" value="UPF0597 PROTEIN YHAM"/>
    <property type="match status" value="1"/>
</dbReference>
<reference evidence="3 4" key="1">
    <citation type="submission" date="2016-08" db="EMBL/GenBank/DDBJ databases">
        <authorList>
            <person name="Seilhamer J.J."/>
        </authorList>
    </citation>
    <scope>NUCLEOTIDE SEQUENCE [LARGE SCALE GENOMIC DNA]</scope>
    <source>
        <strain evidence="3">ING2-E5A</strain>
    </source>
</reference>
<proteinExistence type="inferred from homology"/>
<feature type="domain" description="Serine dehydratase-like alpha subunit" evidence="2">
    <location>
        <begin position="76"/>
        <end position="408"/>
    </location>
</feature>
<dbReference type="InterPro" id="IPR021144">
    <property type="entry name" value="UPF0597"/>
</dbReference>
<dbReference type="GO" id="GO:0080146">
    <property type="term" value="F:L-cysteine desulfhydrase activity"/>
    <property type="evidence" value="ECO:0007669"/>
    <property type="project" value="TreeGrafter"/>
</dbReference>
<gene>
    <name evidence="3" type="ORF">ING2E5A_0466</name>
</gene>
<dbReference type="Proteomes" id="UP000178485">
    <property type="component" value="Chromosome i"/>
</dbReference>
<dbReference type="STRING" id="1642646.ING2E5A_0466"/>
<dbReference type="AlphaFoldDB" id="A0A1G4G460"/>
<dbReference type="KEGG" id="pmuc:ING2E5A_0466"/>
<dbReference type="EMBL" id="LT608328">
    <property type="protein sequence ID" value="SCM55588.1"/>
    <property type="molecule type" value="Genomic_DNA"/>
</dbReference>